<evidence type="ECO:0000313" key="2">
    <source>
        <dbReference type="EMBL" id="MFD3408533.1"/>
    </source>
</evidence>
<evidence type="ECO:0000313" key="3">
    <source>
        <dbReference type="Proteomes" id="UP001598019"/>
    </source>
</evidence>
<dbReference type="RefSeq" id="WP_377980915.1">
    <property type="nucleotide sequence ID" value="NZ_JBBKXX010000002.1"/>
</dbReference>
<dbReference type="NCBIfam" id="TIGR03519">
    <property type="entry name" value="T9SS_PorP_fam"/>
    <property type="match status" value="1"/>
</dbReference>
<reference evidence="2 3" key="1">
    <citation type="submission" date="2024-03" db="EMBL/GenBank/DDBJ databases">
        <title>Aquirufa genome sequencing.</title>
        <authorList>
            <person name="Pitt A."/>
            <person name="Hahn M.W."/>
        </authorList>
    </citation>
    <scope>NUCLEOTIDE SEQUENCE [LARGE SCALE GENOMIC DNA]</scope>
    <source>
        <strain evidence="2 3">HETE-83D</strain>
    </source>
</reference>
<evidence type="ECO:0000256" key="1">
    <source>
        <dbReference type="SAM" id="SignalP"/>
    </source>
</evidence>
<comment type="caution">
    <text evidence="2">The sequence shown here is derived from an EMBL/GenBank/DDBJ whole genome shotgun (WGS) entry which is preliminary data.</text>
</comment>
<keyword evidence="3" id="KW-1185">Reference proteome</keyword>
<protein>
    <submittedName>
        <fullName evidence="2">PorP/SprF family type IX secretion system membrane protein</fullName>
    </submittedName>
</protein>
<proteinExistence type="predicted"/>
<dbReference type="InterPro" id="IPR019861">
    <property type="entry name" value="PorP/SprF_Bacteroidetes"/>
</dbReference>
<dbReference type="EMBL" id="JBBKXX010000002">
    <property type="protein sequence ID" value="MFD3408533.1"/>
    <property type="molecule type" value="Genomic_DNA"/>
</dbReference>
<accession>A0ABW6DIM3</accession>
<feature type="signal peptide" evidence="1">
    <location>
        <begin position="1"/>
        <end position="19"/>
    </location>
</feature>
<feature type="chain" id="PRO_5046244576" evidence="1">
    <location>
        <begin position="20"/>
        <end position="297"/>
    </location>
</feature>
<dbReference type="Proteomes" id="UP001598019">
    <property type="component" value="Unassembled WGS sequence"/>
</dbReference>
<organism evidence="2 3">
    <name type="scientific">Aquirufa esocilacus</name>
    <dbReference type="NCBI Taxonomy" id="3096513"/>
    <lineage>
        <taxon>Bacteria</taxon>
        <taxon>Pseudomonadati</taxon>
        <taxon>Bacteroidota</taxon>
        <taxon>Cytophagia</taxon>
        <taxon>Cytophagales</taxon>
        <taxon>Flectobacillaceae</taxon>
        <taxon>Aquirufa</taxon>
    </lineage>
</organism>
<dbReference type="Pfam" id="PF11751">
    <property type="entry name" value="PorP_SprF"/>
    <property type="match status" value="1"/>
</dbReference>
<sequence>MKRIALFLISFLFIQQAQAQLESMYSLYRFNPQVINPSQAGSTKHSEFILINRQQWMGMEGSPQTVSLTGNIKYGANKGLGFVLINDQAGPVKTATIAGDFAYHIKLSQDWNLSGGVRLGMSSMSVNFSSLRLVSTVDPMFQGDRSTGMKTNTGWGIKLSKGEDGLFFSLAQPRVLNYDFGPQNGAYKDVAYYYAMAGTKVKLNEAVNLYPSALARLSPDAPTSWDVNLTANILNKFDVGASLRSQDSYGARLGVQVSPKLYMGYVYEVPTSAMSKMASNTHELALRFYVFNKAESK</sequence>
<gene>
    <name evidence="2" type="ORF">SKC37_07685</name>
</gene>
<name>A0ABW6DIM3_9BACT</name>
<keyword evidence="1" id="KW-0732">Signal</keyword>